<feature type="transmembrane region" description="Helical" evidence="9">
    <location>
        <begin position="155"/>
        <end position="177"/>
    </location>
</feature>
<dbReference type="GO" id="GO:0017004">
    <property type="term" value="P:cytochrome complex assembly"/>
    <property type="evidence" value="ECO:0007669"/>
    <property type="project" value="UniProtKB-KW"/>
</dbReference>
<feature type="transmembrane region" description="Helical" evidence="9">
    <location>
        <begin position="63"/>
        <end position="84"/>
    </location>
</feature>
<name>A0A2A5WCQ0_9GAMM</name>
<dbReference type="AlphaFoldDB" id="A0A2A5WCQ0"/>
<comment type="similarity">
    <text evidence="3 9">Belongs to the CcmC/CycZ/HelC family.</text>
</comment>
<keyword evidence="6 9" id="KW-0201">Cytochrome c-type biogenesis</keyword>
<evidence type="ECO:0000256" key="3">
    <source>
        <dbReference type="ARBA" id="ARBA00005840"/>
    </source>
</evidence>
<dbReference type="GO" id="GO:0020037">
    <property type="term" value="F:heme binding"/>
    <property type="evidence" value="ECO:0007669"/>
    <property type="project" value="InterPro"/>
</dbReference>
<evidence type="ECO:0000256" key="4">
    <source>
        <dbReference type="ARBA" id="ARBA00016463"/>
    </source>
</evidence>
<keyword evidence="9" id="KW-0813">Transport</keyword>
<evidence type="ECO:0000256" key="9">
    <source>
        <dbReference type="RuleBase" id="RU364092"/>
    </source>
</evidence>
<keyword evidence="7 9" id="KW-1133">Transmembrane helix</keyword>
<evidence type="ECO:0000259" key="10">
    <source>
        <dbReference type="Pfam" id="PF01578"/>
    </source>
</evidence>
<evidence type="ECO:0000256" key="2">
    <source>
        <dbReference type="ARBA" id="ARBA00004141"/>
    </source>
</evidence>
<evidence type="ECO:0000256" key="8">
    <source>
        <dbReference type="ARBA" id="ARBA00023136"/>
    </source>
</evidence>
<dbReference type="Proteomes" id="UP000219329">
    <property type="component" value="Unassembled WGS sequence"/>
</dbReference>
<keyword evidence="5 9" id="KW-0812">Transmembrane</keyword>
<dbReference type="InterPro" id="IPR002541">
    <property type="entry name" value="Cyt_c_assembly"/>
</dbReference>
<dbReference type="InterPro" id="IPR045062">
    <property type="entry name" value="Cyt_c_biogenesis_CcsA/CcmC"/>
</dbReference>
<gene>
    <name evidence="9" type="primary">ccmC</name>
    <name evidence="11" type="ORF">CNF02_05655</name>
</gene>
<evidence type="ECO:0000256" key="6">
    <source>
        <dbReference type="ARBA" id="ARBA00022748"/>
    </source>
</evidence>
<keyword evidence="9" id="KW-0997">Cell inner membrane</keyword>
<feature type="transmembrane region" description="Helical" evidence="9">
    <location>
        <begin position="202"/>
        <end position="225"/>
    </location>
</feature>
<comment type="function">
    <text evidence="1 9">Required for the export of heme to the periplasm for the biogenesis of c-type cytochromes.</text>
</comment>
<dbReference type="PANTHER" id="PTHR30071">
    <property type="entry name" value="HEME EXPORTER PROTEIN C"/>
    <property type="match status" value="1"/>
</dbReference>
<dbReference type="InterPro" id="IPR003557">
    <property type="entry name" value="Cyt_c_biogenesis_CcmC"/>
</dbReference>
<dbReference type="Pfam" id="PF01578">
    <property type="entry name" value="Cytochrom_C_asm"/>
    <property type="match status" value="1"/>
</dbReference>
<dbReference type="NCBIfam" id="TIGR01191">
    <property type="entry name" value="ccmC"/>
    <property type="match status" value="1"/>
</dbReference>
<protein>
    <recommendedName>
        <fullName evidence="4 9">Heme exporter protein C</fullName>
    </recommendedName>
    <alternativeName>
        <fullName evidence="9">Cytochrome c-type biogenesis protein</fullName>
    </alternativeName>
</protein>
<feature type="domain" description="Cytochrome c assembly protein" evidence="10">
    <location>
        <begin position="23"/>
        <end position="184"/>
    </location>
</feature>
<dbReference type="EMBL" id="NTJZ01000004">
    <property type="protein sequence ID" value="PDH34280.1"/>
    <property type="molecule type" value="Genomic_DNA"/>
</dbReference>
<feature type="transmembrane region" description="Helical" evidence="9">
    <location>
        <begin position="122"/>
        <end position="143"/>
    </location>
</feature>
<evidence type="ECO:0000256" key="5">
    <source>
        <dbReference type="ARBA" id="ARBA00022692"/>
    </source>
</evidence>
<organism evidence="11 12">
    <name type="scientific">OM182 bacterium MED-G28</name>
    <dbReference type="NCBI Taxonomy" id="1986256"/>
    <lineage>
        <taxon>Bacteria</taxon>
        <taxon>Pseudomonadati</taxon>
        <taxon>Pseudomonadota</taxon>
        <taxon>Gammaproteobacteria</taxon>
        <taxon>OMG group</taxon>
        <taxon>OM182 clade</taxon>
    </lineage>
</organism>
<feature type="transmembrane region" description="Helical" evidence="9">
    <location>
        <begin position="21"/>
        <end position="43"/>
    </location>
</feature>
<evidence type="ECO:0000256" key="1">
    <source>
        <dbReference type="ARBA" id="ARBA00002442"/>
    </source>
</evidence>
<proteinExistence type="inferred from homology"/>
<keyword evidence="8 9" id="KW-0472">Membrane</keyword>
<dbReference type="GO" id="GO:0005886">
    <property type="term" value="C:plasma membrane"/>
    <property type="evidence" value="ECO:0007669"/>
    <property type="project" value="UniProtKB-SubCell"/>
</dbReference>
<dbReference type="GO" id="GO:0015232">
    <property type="term" value="F:heme transmembrane transporter activity"/>
    <property type="evidence" value="ECO:0007669"/>
    <property type="project" value="InterPro"/>
</dbReference>
<evidence type="ECO:0000313" key="12">
    <source>
        <dbReference type="Proteomes" id="UP000219329"/>
    </source>
</evidence>
<comment type="caution">
    <text evidence="11">The sequence shown here is derived from an EMBL/GenBank/DDBJ whole genome shotgun (WGS) entry which is preliminary data.</text>
</comment>
<evidence type="ECO:0000313" key="11">
    <source>
        <dbReference type="EMBL" id="PDH34280.1"/>
    </source>
</evidence>
<feature type="transmembrane region" description="Helical" evidence="9">
    <location>
        <begin position="96"/>
        <end position="116"/>
    </location>
</feature>
<keyword evidence="9" id="KW-1003">Cell membrane</keyword>
<dbReference type="PRINTS" id="PR01386">
    <property type="entry name" value="CCMCBIOGNSIS"/>
</dbReference>
<sequence>MWLWFSKLGSPKWFYELSGKWLPWLAAGMSLLLIVGIIWALLFVPPDYQQGDTIRIMYVHVPFASISLAFFPLMAVAGTITLVWRMKLADMVAKTAAPLGAWFTALALASGSIWGSDIWGTWWIWDGRLTSMLLQFFLLVGVISLRSALEDADAAAKACALLSIVGCINVFVIKYSVDWWNTLHQPSGSFSLSDEAPNPPEVWVPLVIMIVAVYLFFVVSLILSTRNEILERERRSQWVQELIGAN</sequence>
<evidence type="ECO:0000256" key="7">
    <source>
        <dbReference type="ARBA" id="ARBA00022989"/>
    </source>
</evidence>
<dbReference type="PANTHER" id="PTHR30071:SF1">
    <property type="entry name" value="CYTOCHROME B_B6 PROTEIN-RELATED"/>
    <property type="match status" value="1"/>
</dbReference>
<accession>A0A2A5WCQ0</accession>
<comment type="subcellular location">
    <subcellularLocation>
        <location evidence="9">Cell inner membrane</location>
    </subcellularLocation>
    <subcellularLocation>
        <location evidence="2">Membrane</location>
        <topology evidence="2">Multi-pass membrane protein</topology>
    </subcellularLocation>
</comment>
<reference evidence="11 12" key="1">
    <citation type="submission" date="2017-08" db="EMBL/GenBank/DDBJ databases">
        <title>Fine stratification of microbial communities through a metagenomic profile of the photic zone.</title>
        <authorList>
            <person name="Haro-Moreno J.M."/>
            <person name="Lopez-Perez M."/>
            <person name="De La Torre J."/>
            <person name="Picazo A."/>
            <person name="Camacho A."/>
            <person name="Rodriguez-Valera F."/>
        </authorList>
    </citation>
    <scope>NUCLEOTIDE SEQUENCE [LARGE SCALE GENOMIC DNA]</scope>
    <source>
        <strain evidence="11">MED-G28</strain>
    </source>
</reference>